<sequence length="98" mass="11028">MQWYQYDIVCSYALNNTGITGISLSDVASVCTLKNKPPTLLVLNKKDLIKPGEIAKRIEWYEKNADVDDVIPVSAKYGHGIDDVRDWLLLKLPFGPAY</sequence>
<accession>A0A833R4K6</accession>
<protein>
    <submittedName>
        <fullName evidence="1">GTPase Era</fullName>
    </submittedName>
</protein>
<reference evidence="1" key="1">
    <citation type="submission" date="2020-01" db="EMBL/GenBank/DDBJ databases">
        <title>Genome sequence of Kobresia littledalei, the first chromosome-level genome in the family Cyperaceae.</title>
        <authorList>
            <person name="Qu G."/>
        </authorList>
    </citation>
    <scope>NUCLEOTIDE SEQUENCE</scope>
    <source>
        <strain evidence="1">C.B.Clarke</strain>
        <tissue evidence="1">Leaf</tissue>
    </source>
</reference>
<proteinExistence type="predicted"/>
<dbReference type="InterPro" id="IPR005662">
    <property type="entry name" value="GTPase_Era-like"/>
</dbReference>
<gene>
    <name evidence="1" type="ORF">FCM35_KLT01113</name>
</gene>
<dbReference type="InterPro" id="IPR027417">
    <property type="entry name" value="P-loop_NTPase"/>
</dbReference>
<name>A0A833R4K6_9POAL</name>
<organism evidence="1 2">
    <name type="scientific">Carex littledalei</name>
    <dbReference type="NCBI Taxonomy" id="544730"/>
    <lineage>
        <taxon>Eukaryota</taxon>
        <taxon>Viridiplantae</taxon>
        <taxon>Streptophyta</taxon>
        <taxon>Embryophyta</taxon>
        <taxon>Tracheophyta</taxon>
        <taxon>Spermatophyta</taxon>
        <taxon>Magnoliopsida</taxon>
        <taxon>Liliopsida</taxon>
        <taxon>Poales</taxon>
        <taxon>Cyperaceae</taxon>
        <taxon>Cyperoideae</taxon>
        <taxon>Cariceae</taxon>
        <taxon>Carex</taxon>
        <taxon>Carex subgen. Euthyceras</taxon>
    </lineage>
</organism>
<evidence type="ECO:0000313" key="2">
    <source>
        <dbReference type="Proteomes" id="UP000623129"/>
    </source>
</evidence>
<dbReference type="Proteomes" id="UP000623129">
    <property type="component" value="Unassembled WGS sequence"/>
</dbReference>
<dbReference type="SUPFAM" id="SSF52540">
    <property type="entry name" value="P-loop containing nucleoside triphosphate hydrolases"/>
    <property type="match status" value="1"/>
</dbReference>
<keyword evidence="2" id="KW-1185">Reference proteome</keyword>
<dbReference type="AlphaFoldDB" id="A0A833R4K6"/>
<dbReference type="Gene3D" id="3.40.50.300">
    <property type="entry name" value="P-loop containing nucleotide triphosphate hydrolases"/>
    <property type="match status" value="1"/>
</dbReference>
<comment type="caution">
    <text evidence="1">The sequence shown here is derived from an EMBL/GenBank/DDBJ whole genome shotgun (WGS) entry which is preliminary data.</text>
</comment>
<dbReference type="EMBL" id="SWLB01000010">
    <property type="protein sequence ID" value="KAF3333422.1"/>
    <property type="molecule type" value="Genomic_DNA"/>
</dbReference>
<dbReference type="PANTHER" id="PTHR42698">
    <property type="entry name" value="GTPASE ERA"/>
    <property type="match status" value="1"/>
</dbReference>
<dbReference type="GO" id="GO:0005525">
    <property type="term" value="F:GTP binding"/>
    <property type="evidence" value="ECO:0007669"/>
    <property type="project" value="InterPro"/>
</dbReference>
<dbReference type="OrthoDB" id="8954335at2759"/>
<evidence type="ECO:0000313" key="1">
    <source>
        <dbReference type="EMBL" id="KAF3333422.1"/>
    </source>
</evidence>
<dbReference type="GO" id="GO:0019843">
    <property type="term" value="F:rRNA binding"/>
    <property type="evidence" value="ECO:0007669"/>
    <property type="project" value="TreeGrafter"/>
</dbReference>
<dbReference type="GO" id="GO:0043024">
    <property type="term" value="F:ribosomal small subunit binding"/>
    <property type="evidence" value="ECO:0007669"/>
    <property type="project" value="TreeGrafter"/>
</dbReference>
<dbReference type="GO" id="GO:0000028">
    <property type="term" value="P:ribosomal small subunit assembly"/>
    <property type="evidence" value="ECO:0007669"/>
    <property type="project" value="TreeGrafter"/>
</dbReference>
<dbReference type="PANTHER" id="PTHR42698:SF2">
    <property type="entry name" value="GTPASE ERA-LIKE, CHLOROPLASTIC"/>
    <property type="match status" value="1"/>
</dbReference>